<sequence>MRILDTHLHLVYPERFSYPWLSGAPALNKRWSVEDYFAEAVGLGIASALHMEVDVAQADMLGETEYVLGLPRIIGAIAGCRPEHMNFVDQIERLSEHPHVKGVRRILHEVPDDLSQSDLFVENIRHLPDYNLSFDLCLRADQLPIGMMLVQRAPDVEFILDHCGVPDVAGKGLDPWRAHITEFARLPNVIAKISGVMAYAGPNWTVDDLRPFVEHVIESFGWDRVVWGSDHPVVTRTGSLTRWVEATHQIIAGASDSEKAKLLHANAERVYRV</sequence>
<dbReference type="GO" id="GO:0016787">
    <property type="term" value="F:hydrolase activity"/>
    <property type="evidence" value="ECO:0007669"/>
    <property type="project" value="UniProtKB-KW"/>
</dbReference>
<evidence type="ECO:0000313" key="3">
    <source>
        <dbReference type="EMBL" id="KKB77058.1"/>
    </source>
</evidence>
<name>A0A0F5L3Y9_9HYPH</name>
<comment type="similarity">
    <text evidence="1">Belongs to the metallo-dependent hydrolases superfamily.</text>
</comment>
<dbReference type="EMBL" id="LAJF01000143">
    <property type="protein sequence ID" value="KKB77058.1"/>
    <property type="molecule type" value="Genomic_DNA"/>
</dbReference>
<evidence type="ECO:0000313" key="6">
    <source>
        <dbReference type="Proteomes" id="UP000184533"/>
    </source>
</evidence>
<dbReference type="Pfam" id="PF04909">
    <property type="entry name" value="Amidohydro_2"/>
    <property type="match status" value="1"/>
</dbReference>
<dbReference type="STRING" id="1121477.SAMN02745223_02599"/>
<dbReference type="PANTHER" id="PTHR43569:SF1">
    <property type="entry name" value="BLL3371 PROTEIN"/>
    <property type="match status" value="1"/>
</dbReference>
<dbReference type="Gene3D" id="3.20.20.140">
    <property type="entry name" value="Metal-dependent hydrolases"/>
    <property type="match status" value="1"/>
</dbReference>
<evidence type="ECO:0000313" key="4">
    <source>
        <dbReference type="EMBL" id="SHF41769.1"/>
    </source>
</evidence>
<dbReference type="PATRIC" id="fig|1121477.3.peg.586"/>
<dbReference type="InterPro" id="IPR032466">
    <property type="entry name" value="Metal_Hydrolase"/>
</dbReference>
<proteinExistence type="inferred from homology"/>
<dbReference type="InterPro" id="IPR052350">
    <property type="entry name" value="Metallo-dep_Lactonases"/>
</dbReference>
<reference evidence="4 6" key="2">
    <citation type="submission" date="2016-11" db="EMBL/GenBank/DDBJ databases">
        <authorList>
            <person name="Jaros S."/>
            <person name="Januszkiewicz K."/>
            <person name="Wedrychowicz H."/>
        </authorList>
    </citation>
    <scope>NUCLEOTIDE SEQUENCE [LARGE SCALE GENOMIC DNA]</scope>
    <source>
        <strain evidence="4 6">DSM 17137</strain>
    </source>
</reference>
<dbReference type="RefSeq" id="WP_046136861.1">
    <property type="nucleotide sequence ID" value="NZ_FQVC01000007.1"/>
</dbReference>
<feature type="domain" description="Amidohydrolase-related" evidence="2">
    <location>
        <begin position="5"/>
        <end position="272"/>
    </location>
</feature>
<evidence type="ECO:0000313" key="5">
    <source>
        <dbReference type="Proteomes" id="UP000033608"/>
    </source>
</evidence>
<evidence type="ECO:0000256" key="1">
    <source>
        <dbReference type="ARBA" id="ARBA00038310"/>
    </source>
</evidence>
<keyword evidence="3" id="KW-0378">Hydrolase</keyword>
<accession>A0A0F5L3Y9</accession>
<evidence type="ECO:0000259" key="2">
    <source>
        <dbReference type="Pfam" id="PF04909"/>
    </source>
</evidence>
<dbReference type="OrthoDB" id="9787654at2"/>
<dbReference type="InterPro" id="IPR006680">
    <property type="entry name" value="Amidohydro-rel"/>
</dbReference>
<reference evidence="3 5" key="1">
    <citation type="submission" date="2015-03" db="EMBL/GenBank/DDBJ databases">
        <authorList>
            <person name="Hassan Y.I."/>
            <person name="Lepp D."/>
            <person name="Zhou T."/>
        </authorList>
    </citation>
    <scope>NUCLEOTIDE SEQUENCE [LARGE SCALE GENOMIC DNA]</scope>
    <source>
        <strain evidence="3 5">DSM 17137</strain>
    </source>
</reference>
<dbReference type="PANTHER" id="PTHR43569">
    <property type="entry name" value="AMIDOHYDROLASE"/>
    <property type="match status" value="1"/>
</dbReference>
<dbReference type="EMBL" id="FQVC01000007">
    <property type="protein sequence ID" value="SHF41769.1"/>
    <property type="molecule type" value="Genomic_DNA"/>
</dbReference>
<organism evidence="3 5">
    <name type="scientific">Devosia limi DSM 17137</name>
    <dbReference type="NCBI Taxonomy" id="1121477"/>
    <lineage>
        <taxon>Bacteria</taxon>
        <taxon>Pseudomonadati</taxon>
        <taxon>Pseudomonadota</taxon>
        <taxon>Alphaproteobacteria</taxon>
        <taxon>Hyphomicrobiales</taxon>
        <taxon>Devosiaceae</taxon>
        <taxon>Devosia</taxon>
    </lineage>
</organism>
<dbReference type="Proteomes" id="UP000184533">
    <property type="component" value="Unassembled WGS sequence"/>
</dbReference>
<protein>
    <submittedName>
        <fullName evidence="3">Amidohydrolase</fullName>
    </submittedName>
    <submittedName>
        <fullName evidence="4">Predicted metal-dependent hydrolase, TIM-barrel fold</fullName>
    </submittedName>
</protein>
<dbReference type="Proteomes" id="UP000033608">
    <property type="component" value="Unassembled WGS sequence"/>
</dbReference>
<dbReference type="AlphaFoldDB" id="A0A0F5L3Y9"/>
<keyword evidence="5" id="KW-1185">Reference proteome</keyword>
<dbReference type="SUPFAM" id="SSF51556">
    <property type="entry name" value="Metallo-dependent hydrolases"/>
    <property type="match status" value="1"/>
</dbReference>
<gene>
    <name evidence="4" type="ORF">SAMN02745223_02599</name>
    <name evidence="3" type="ORF">VW29_19065</name>
</gene>